<dbReference type="SUPFAM" id="SSF50022">
    <property type="entry name" value="ISP domain"/>
    <property type="match status" value="1"/>
</dbReference>
<organism evidence="8 9">
    <name type="scientific">Adhaeribacter terrigena</name>
    <dbReference type="NCBI Taxonomy" id="2793070"/>
    <lineage>
        <taxon>Bacteria</taxon>
        <taxon>Pseudomonadati</taxon>
        <taxon>Bacteroidota</taxon>
        <taxon>Cytophagia</taxon>
        <taxon>Cytophagales</taxon>
        <taxon>Hymenobacteraceae</taxon>
        <taxon>Adhaeribacter</taxon>
    </lineage>
</organism>
<evidence type="ECO:0000256" key="4">
    <source>
        <dbReference type="ARBA" id="ARBA00023014"/>
    </source>
</evidence>
<gene>
    <name evidence="8" type="ORF">I5M27_04785</name>
</gene>
<evidence type="ECO:0000313" key="9">
    <source>
        <dbReference type="Proteomes" id="UP000644147"/>
    </source>
</evidence>
<evidence type="ECO:0000256" key="3">
    <source>
        <dbReference type="ARBA" id="ARBA00023004"/>
    </source>
</evidence>
<evidence type="ECO:0000256" key="1">
    <source>
        <dbReference type="ARBA" id="ARBA00022714"/>
    </source>
</evidence>
<evidence type="ECO:0000256" key="2">
    <source>
        <dbReference type="ARBA" id="ARBA00022723"/>
    </source>
</evidence>
<feature type="domain" description="Rieske" evidence="7">
    <location>
        <begin position="3"/>
        <end position="104"/>
    </location>
</feature>
<dbReference type="RefSeq" id="WP_200505043.1">
    <property type="nucleotide sequence ID" value="NZ_JAEHFX010000002.1"/>
</dbReference>
<accession>A0ABS1C108</accession>
<comment type="similarity">
    <text evidence="6">Belongs to the bacterial ring-hydroxylating dioxygenase ferredoxin component family.</text>
</comment>
<sequence>MEWIKIYDSEEAAKEAVPLTKAKQLQLNGLKICLAHTQTGFYAVADACPHLGESLSKGTTNYLNEVVCPWHSYRYHLISGAECKNRTRDAQTFPVEKRADGLYIGLPEKP</sequence>
<keyword evidence="9" id="KW-1185">Reference proteome</keyword>
<dbReference type="Gene3D" id="2.102.10.10">
    <property type="entry name" value="Rieske [2Fe-2S] iron-sulphur domain"/>
    <property type="match status" value="1"/>
</dbReference>
<proteinExistence type="inferred from homology"/>
<protein>
    <submittedName>
        <fullName evidence="8">Rieske 2Fe-2S domain-containing protein</fullName>
    </submittedName>
</protein>
<dbReference type="InterPro" id="IPR036922">
    <property type="entry name" value="Rieske_2Fe-2S_sf"/>
</dbReference>
<evidence type="ECO:0000259" key="7">
    <source>
        <dbReference type="PROSITE" id="PS51296"/>
    </source>
</evidence>
<dbReference type="PANTHER" id="PTHR21496:SF0">
    <property type="entry name" value="RIESKE DOMAIN-CONTAINING PROTEIN"/>
    <property type="match status" value="1"/>
</dbReference>
<dbReference type="PROSITE" id="PS51296">
    <property type="entry name" value="RIESKE"/>
    <property type="match status" value="1"/>
</dbReference>
<dbReference type="InterPro" id="IPR017941">
    <property type="entry name" value="Rieske_2Fe-2S"/>
</dbReference>
<evidence type="ECO:0000256" key="5">
    <source>
        <dbReference type="ARBA" id="ARBA00034078"/>
    </source>
</evidence>
<reference evidence="8 9" key="1">
    <citation type="submission" date="2020-12" db="EMBL/GenBank/DDBJ databases">
        <title>Bacterial novel species Adhaeribacter sp. BT258 isolated from soil.</title>
        <authorList>
            <person name="Jung H.-Y."/>
        </authorList>
    </citation>
    <scope>NUCLEOTIDE SEQUENCE [LARGE SCALE GENOMIC DNA]</scope>
    <source>
        <strain evidence="8 9">BT258</strain>
    </source>
</reference>
<comment type="caution">
    <text evidence="8">The sequence shown here is derived from an EMBL/GenBank/DDBJ whole genome shotgun (WGS) entry which is preliminary data.</text>
</comment>
<keyword evidence="4" id="KW-0411">Iron-sulfur</keyword>
<dbReference type="Pfam" id="PF00355">
    <property type="entry name" value="Rieske"/>
    <property type="match status" value="1"/>
</dbReference>
<name>A0ABS1C108_9BACT</name>
<comment type="cofactor">
    <cofactor evidence="5">
        <name>[2Fe-2S] cluster</name>
        <dbReference type="ChEBI" id="CHEBI:190135"/>
    </cofactor>
</comment>
<keyword evidence="1" id="KW-0001">2Fe-2S</keyword>
<evidence type="ECO:0000256" key="6">
    <source>
        <dbReference type="ARBA" id="ARBA00038001"/>
    </source>
</evidence>
<dbReference type="PANTHER" id="PTHR21496">
    <property type="entry name" value="FERREDOXIN-RELATED"/>
    <property type="match status" value="1"/>
</dbReference>
<dbReference type="Proteomes" id="UP000644147">
    <property type="component" value="Unassembled WGS sequence"/>
</dbReference>
<keyword evidence="2" id="KW-0479">Metal-binding</keyword>
<evidence type="ECO:0000313" key="8">
    <source>
        <dbReference type="EMBL" id="MBK0402288.1"/>
    </source>
</evidence>
<dbReference type="EMBL" id="JAEHFX010000002">
    <property type="protein sequence ID" value="MBK0402288.1"/>
    <property type="molecule type" value="Genomic_DNA"/>
</dbReference>
<keyword evidence="3" id="KW-0408">Iron</keyword>